<dbReference type="Proteomes" id="UP001642360">
    <property type="component" value="Unassembled WGS sequence"/>
</dbReference>
<dbReference type="AlphaFoldDB" id="A0ABC8TGZ6"/>
<gene>
    <name evidence="1" type="ORF">ILEXP_LOCUS38122</name>
</gene>
<accession>A0ABC8TGZ6</accession>
<dbReference type="EMBL" id="CAUOFW020005143">
    <property type="protein sequence ID" value="CAK9168712.1"/>
    <property type="molecule type" value="Genomic_DNA"/>
</dbReference>
<name>A0ABC8TGZ6_9AQUA</name>
<evidence type="ECO:0000313" key="2">
    <source>
        <dbReference type="Proteomes" id="UP001642360"/>
    </source>
</evidence>
<comment type="caution">
    <text evidence="1">The sequence shown here is derived from an EMBL/GenBank/DDBJ whole genome shotgun (WGS) entry which is preliminary data.</text>
</comment>
<protein>
    <submittedName>
        <fullName evidence="1">Uncharacterized protein</fullName>
    </submittedName>
</protein>
<organism evidence="1 2">
    <name type="scientific">Ilex paraguariensis</name>
    <name type="common">yerba mate</name>
    <dbReference type="NCBI Taxonomy" id="185542"/>
    <lineage>
        <taxon>Eukaryota</taxon>
        <taxon>Viridiplantae</taxon>
        <taxon>Streptophyta</taxon>
        <taxon>Embryophyta</taxon>
        <taxon>Tracheophyta</taxon>
        <taxon>Spermatophyta</taxon>
        <taxon>Magnoliopsida</taxon>
        <taxon>eudicotyledons</taxon>
        <taxon>Gunneridae</taxon>
        <taxon>Pentapetalae</taxon>
        <taxon>asterids</taxon>
        <taxon>campanulids</taxon>
        <taxon>Aquifoliales</taxon>
        <taxon>Aquifoliaceae</taxon>
        <taxon>Ilex</taxon>
    </lineage>
</organism>
<reference evidence="1 2" key="1">
    <citation type="submission" date="2024-02" db="EMBL/GenBank/DDBJ databases">
        <authorList>
            <person name="Vignale AGUSTIN F."/>
            <person name="Sosa J E."/>
            <person name="Modenutti C."/>
        </authorList>
    </citation>
    <scope>NUCLEOTIDE SEQUENCE [LARGE SCALE GENOMIC DNA]</scope>
</reference>
<evidence type="ECO:0000313" key="1">
    <source>
        <dbReference type="EMBL" id="CAK9168712.1"/>
    </source>
</evidence>
<feature type="non-terminal residue" evidence="1">
    <location>
        <position position="1"/>
    </location>
</feature>
<keyword evidence="2" id="KW-1185">Reference proteome</keyword>
<sequence length="96" mass="10969">PRPHLSFEAQLVAGKSHDFGPISCPEQPGQPAALSGITYGRQKHDAELIYPQRIHRLNIFPANKTELVERNALPTWLAYLCLSDMTILWQRQYSLR</sequence>
<proteinExistence type="predicted"/>